<name>A0A895XNH3_9ACTN</name>
<dbReference type="PANTHER" id="PTHR36234:SF5">
    <property type="entry name" value="LYSYL ENDOPEPTIDASE"/>
    <property type="match status" value="1"/>
</dbReference>
<evidence type="ECO:0000313" key="4">
    <source>
        <dbReference type="Proteomes" id="UP000662939"/>
    </source>
</evidence>
<evidence type="ECO:0000256" key="1">
    <source>
        <dbReference type="SAM" id="MobiDB-lite"/>
    </source>
</evidence>
<dbReference type="Gene3D" id="2.40.10.10">
    <property type="entry name" value="Trypsin-like serine proteases"/>
    <property type="match status" value="1"/>
</dbReference>
<evidence type="ECO:0000313" key="3">
    <source>
        <dbReference type="EMBL" id="QSB05093.1"/>
    </source>
</evidence>
<protein>
    <submittedName>
        <fullName evidence="3">Trypsin-like peptidase domain-containing protein</fullName>
    </submittedName>
</protein>
<dbReference type="AlphaFoldDB" id="A0A895XNH3"/>
<organism evidence="3 4">
    <name type="scientific">Natronoglycomyces albus</name>
    <dbReference type="NCBI Taxonomy" id="2811108"/>
    <lineage>
        <taxon>Bacteria</taxon>
        <taxon>Bacillati</taxon>
        <taxon>Actinomycetota</taxon>
        <taxon>Actinomycetes</taxon>
        <taxon>Glycomycetales</taxon>
        <taxon>Glycomycetaceae</taxon>
        <taxon>Natronoglycomyces</taxon>
    </lineage>
</organism>
<dbReference type="Pfam" id="PF13365">
    <property type="entry name" value="Trypsin_2"/>
    <property type="match status" value="1"/>
</dbReference>
<dbReference type="PANTHER" id="PTHR36234">
    <property type="entry name" value="LYSYL ENDOPEPTIDASE"/>
    <property type="match status" value="1"/>
</dbReference>
<keyword evidence="2" id="KW-1133">Transmembrane helix</keyword>
<sequence length="526" mass="56136">MTMSKGQGPNGDKATGGGDFRYQDSLGAHDHVSGISQSSIEHLGATNGPSLPGEAETERVNAPGRRRRHLVAASVGAAVVVTGAFVVPSALAERAEESTPPGESAGLVEDRAPGLLEIGDIEDVTETISYVDVADVFANTGIDPSLIAGSIVDNLTLDHLTGNGVLDGNSLDTNLTESYEGESDAAALDLADVLEAPNLVFHQSDASYVKVHFQEMELLGDDYVTVSSPDGEEKYVMDSSNVDNWAMSITGDTAIVELHPRTGLADVTDSLDQMGVVVDQVAYGLPESVIGDRMQQMGREHIEESICGGDDKAPAVCYQESHPEAFASTEPVARLLLDGTVLCTAFRVSEDNRLLTNNHCFTQTSEAQRAELWFDYHCVSCGSRATTQPVKVRGEQVIATNRSLDYTLFTVDDFEAVEHFGHLRLSDQRASQGDEIYIPQHPAGRPSELAITSIPDNGNCVVSHAVYDGYVAGTDIAYMCDTEFGSSGSPVLNAHTHEVVALHHFGGCPNSGVSADQILAEIKDWI</sequence>
<dbReference type="EMBL" id="CP070496">
    <property type="protein sequence ID" value="QSB05093.1"/>
    <property type="molecule type" value="Genomic_DNA"/>
</dbReference>
<dbReference type="KEGG" id="nav:JQS30_15240"/>
<dbReference type="InterPro" id="IPR043504">
    <property type="entry name" value="Peptidase_S1_PA_chymotrypsin"/>
</dbReference>
<dbReference type="Proteomes" id="UP000662939">
    <property type="component" value="Chromosome"/>
</dbReference>
<proteinExistence type="predicted"/>
<feature type="transmembrane region" description="Helical" evidence="2">
    <location>
        <begin position="70"/>
        <end position="91"/>
    </location>
</feature>
<accession>A0A895XNH3</accession>
<gene>
    <name evidence="3" type="ORF">JQS30_15240</name>
</gene>
<keyword evidence="2" id="KW-0472">Membrane</keyword>
<keyword evidence="4" id="KW-1185">Reference proteome</keyword>
<keyword evidence="2" id="KW-0812">Transmembrane</keyword>
<feature type="region of interest" description="Disordered" evidence="1">
    <location>
        <begin position="1"/>
        <end position="27"/>
    </location>
</feature>
<reference evidence="3" key="1">
    <citation type="submission" date="2021-02" db="EMBL/GenBank/DDBJ databases">
        <title>Natronoglycomyces albus gen. nov., sp. nov, a haloalkaliphilic actinobacterium from a soda solonchak soil.</title>
        <authorList>
            <person name="Sorokin D.Y."/>
            <person name="Khijniak T.V."/>
            <person name="Zakharycheva A.P."/>
            <person name="Boueva O.V."/>
            <person name="Ariskina E.V."/>
            <person name="Hahnke R.L."/>
            <person name="Bunk B."/>
            <person name="Sproer C."/>
            <person name="Schumann P."/>
            <person name="Evtushenko L.I."/>
            <person name="Kublanov I.V."/>
        </authorList>
    </citation>
    <scope>NUCLEOTIDE SEQUENCE</scope>
    <source>
        <strain evidence="3">DSM 106290</strain>
    </source>
</reference>
<evidence type="ECO:0000256" key="2">
    <source>
        <dbReference type="SAM" id="Phobius"/>
    </source>
</evidence>
<dbReference type="InterPro" id="IPR009003">
    <property type="entry name" value="Peptidase_S1_PA"/>
</dbReference>
<dbReference type="SUPFAM" id="SSF50494">
    <property type="entry name" value="Trypsin-like serine proteases"/>
    <property type="match status" value="1"/>
</dbReference>
<feature type="region of interest" description="Disordered" evidence="1">
    <location>
        <begin position="41"/>
        <end position="62"/>
    </location>
</feature>